<organism evidence="1 2">
    <name type="scientific">Pseudolactococcus plantarum</name>
    <dbReference type="NCBI Taxonomy" id="1365"/>
    <lineage>
        <taxon>Bacteria</taxon>
        <taxon>Bacillati</taxon>
        <taxon>Bacillota</taxon>
        <taxon>Bacilli</taxon>
        <taxon>Lactobacillales</taxon>
        <taxon>Streptococcaceae</taxon>
        <taxon>Pseudolactococcus</taxon>
    </lineage>
</organism>
<evidence type="ECO:0000313" key="2">
    <source>
        <dbReference type="Proteomes" id="UP000242246"/>
    </source>
</evidence>
<reference evidence="1 2" key="1">
    <citation type="submission" date="2014-12" db="EMBL/GenBank/DDBJ databases">
        <title>Draft genome sequences of 10 type strains of Lactococcus.</title>
        <authorList>
            <person name="Sun Z."/>
            <person name="Zhong Z."/>
            <person name="Liu W."/>
            <person name="Zhang W."/>
            <person name="Zhang H."/>
        </authorList>
    </citation>
    <scope>NUCLEOTIDE SEQUENCE [LARGE SCALE GENOMIC DNA]</scope>
    <source>
        <strain evidence="1 2">DSM 20686</strain>
    </source>
</reference>
<accession>A0A2A5S147</accession>
<evidence type="ECO:0000313" key="1">
    <source>
        <dbReference type="EMBL" id="PCS07257.1"/>
    </source>
</evidence>
<dbReference type="AlphaFoldDB" id="A0A2A5S147"/>
<dbReference type="Proteomes" id="UP000242246">
    <property type="component" value="Unassembled WGS sequence"/>
</dbReference>
<sequence>MVTLSRIKTHFFNNLILIPYFPYQKLGFKVLNNAILKFLTVS</sequence>
<proteinExistence type="predicted"/>
<dbReference type="EMBL" id="JXJX01000005">
    <property type="protein sequence ID" value="PCS07257.1"/>
    <property type="molecule type" value="Genomic_DNA"/>
</dbReference>
<comment type="caution">
    <text evidence="1">The sequence shown here is derived from an EMBL/GenBank/DDBJ whole genome shotgun (WGS) entry which is preliminary data.</text>
</comment>
<keyword evidence="2" id="KW-1185">Reference proteome</keyword>
<gene>
    <name evidence="1" type="ORF">RU87_GL001310</name>
</gene>
<name>A0A2A5S147_9LACT</name>
<protein>
    <submittedName>
        <fullName evidence="1">Uncharacterized protein</fullName>
    </submittedName>
</protein>